<gene>
    <name evidence="2" type="ORF">F2Q70_00038886</name>
</gene>
<evidence type="ECO:0000313" key="2">
    <source>
        <dbReference type="EMBL" id="KAF2587886.1"/>
    </source>
</evidence>
<name>A0A8S9K3F1_BRACR</name>
<feature type="region of interest" description="Disordered" evidence="1">
    <location>
        <begin position="28"/>
        <end position="49"/>
    </location>
</feature>
<accession>A0A8S9K3F1</accession>
<dbReference type="EMBL" id="QGKY02000190">
    <property type="protein sequence ID" value="KAF2587886.1"/>
    <property type="molecule type" value="Genomic_DNA"/>
</dbReference>
<dbReference type="AlphaFoldDB" id="A0A8S9K3F1"/>
<sequence>MEENRVNPFFLEESASVDLRIAASVDFQSSESIDNQPSASDDSQSSESIDMKPLASVDTLQISEQLETVKSKSRGRTRNRKKKKKRNVDADFRSLVALQCLEASLAYRGKDLRKTSLHEDRRWLCNIDRQSITSIDRSPLNCVDRQSFRSIDRHLIVLIDTHNNGWPGTPRENPSGQNTSEATPVENQNSENPLSPAKDIENNEVGRINLDPSDRSDDTEEDVDLHPRRMRSRTAREDSPFSKPMTEEEENIFWVEHEKWPKSRPRSLAENTNVVGKLLAKISTFGTFAIT</sequence>
<comment type="caution">
    <text evidence="2">The sequence shown here is derived from an EMBL/GenBank/DDBJ whole genome shotgun (WGS) entry which is preliminary data.</text>
</comment>
<feature type="compositionally biased region" description="Polar residues" evidence="1">
    <location>
        <begin position="28"/>
        <end position="37"/>
    </location>
</feature>
<reference evidence="2" key="1">
    <citation type="submission" date="2019-12" db="EMBL/GenBank/DDBJ databases">
        <title>Genome sequencing and annotation of Brassica cretica.</title>
        <authorList>
            <person name="Studholme D.J."/>
            <person name="Sarris P.F."/>
        </authorList>
    </citation>
    <scope>NUCLEOTIDE SEQUENCE</scope>
    <source>
        <strain evidence="2">PFS-102/07</strain>
        <tissue evidence="2">Leaf</tissue>
    </source>
</reference>
<feature type="compositionally biased region" description="Polar residues" evidence="1">
    <location>
        <begin position="162"/>
        <end position="193"/>
    </location>
</feature>
<evidence type="ECO:0000256" key="1">
    <source>
        <dbReference type="SAM" id="MobiDB-lite"/>
    </source>
</evidence>
<protein>
    <submittedName>
        <fullName evidence="2">Uncharacterized protein</fullName>
    </submittedName>
</protein>
<proteinExistence type="predicted"/>
<feature type="compositionally biased region" description="Low complexity" evidence="1">
    <location>
        <begin position="38"/>
        <end position="48"/>
    </location>
</feature>
<organism evidence="2">
    <name type="scientific">Brassica cretica</name>
    <name type="common">Mustard</name>
    <dbReference type="NCBI Taxonomy" id="69181"/>
    <lineage>
        <taxon>Eukaryota</taxon>
        <taxon>Viridiplantae</taxon>
        <taxon>Streptophyta</taxon>
        <taxon>Embryophyta</taxon>
        <taxon>Tracheophyta</taxon>
        <taxon>Spermatophyta</taxon>
        <taxon>Magnoliopsida</taxon>
        <taxon>eudicotyledons</taxon>
        <taxon>Gunneridae</taxon>
        <taxon>Pentapetalae</taxon>
        <taxon>rosids</taxon>
        <taxon>malvids</taxon>
        <taxon>Brassicales</taxon>
        <taxon>Brassicaceae</taxon>
        <taxon>Brassiceae</taxon>
        <taxon>Brassica</taxon>
    </lineage>
</organism>
<feature type="region of interest" description="Disordered" evidence="1">
    <location>
        <begin position="162"/>
        <end position="247"/>
    </location>
</feature>